<name>A0A8T2DV94_9BRAS</name>
<gene>
    <name evidence="2" type="ORF">ISN45_At04g001600</name>
</gene>
<keyword evidence="1" id="KW-0732">Signal</keyword>
<keyword evidence="3" id="KW-1185">Reference proteome</keyword>
<dbReference type="AlphaFoldDB" id="A0A8T2DV94"/>
<evidence type="ECO:0000256" key="1">
    <source>
        <dbReference type="SAM" id="SignalP"/>
    </source>
</evidence>
<dbReference type="EMBL" id="JAEFBK010000004">
    <property type="protein sequence ID" value="KAG7614746.1"/>
    <property type="molecule type" value="Genomic_DNA"/>
</dbReference>
<organism evidence="2 3">
    <name type="scientific">Arabidopsis thaliana x Arabidopsis arenosa</name>
    <dbReference type="NCBI Taxonomy" id="1240361"/>
    <lineage>
        <taxon>Eukaryota</taxon>
        <taxon>Viridiplantae</taxon>
        <taxon>Streptophyta</taxon>
        <taxon>Embryophyta</taxon>
        <taxon>Tracheophyta</taxon>
        <taxon>Spermatophyta</taxon>
        <taxon>Magnoliopsida</taxon>
        <taxon>eudicotyledons</taxon>
        <taxon>Gunneridae</taxon>
        <taxon>Pentapetalae</taxon>
        <taxon>rosids</taxon>
        <taxon>malvids</taxon>
        <taxon>Brassicales</taxon>
        <taxon>Brassicaceae</taxon>
        <taxon>Camelineae</taxon>
        <taxon>Arabidopsis</taxon>
    </lineage>
</organism>
<evidence type="ECO:0000313" key="3">
    <source>
        <dbReference type="Proteomes" id="UP000694240"/>
    </source>
</evidence>
<feature type="chain" id="PRO_5035782356" description="Transmembrane protein" evidence="1">
    <location>
        <begin position="17"/>
        <end position="47"/>
    </location>
</feature>
<feature type="signal peptide" evidence="1">
    <location>
        <begin position="1"/>
        <end position="16"/>
    </location>
</feature>
<comment type="caution">
    <text evidence="2">The sequence shown here is derived from an EMBL/GenBank/DDBJ whole genome shotgun (WGS) entry which is preliminary data.</text>
</comment>
<sequence>MSCLILSLSVLVTARGVVNDGITLLVKRKNSGTYVIPRGFVCNKNKR</sequence>
<reference evidence="2 3" key="1">
    <citation type="submission" date="2020-12" db="EMBL/GenBank/DDBJ databases">
        <title>Concerted genomic and epigenomic changes stabilize Arabidopsis allopolyploids.</title>
        <authorList>
            <person name="Chen Z."/>
        </authorList>
    </citation>
    <scope>NUCLEOTIDE SEQUENCE [LARGE SCALE GENOMIC DNA]</scope>
    <source>
        <strain evidence="2">Allo738</strain>
        <tissue evidence="2">Leaf</tissue>
    </source>
</reference>
<accession>A0A8T2DV94</accession>
<evidence type="ECO:0008006" key="4">
    <source>
        <dbReference type="Google" id="ProtNLM"/>
    </source>
</evidence>
<protein>
    <recommendedName>
        <fullName evidence="4">Transmembrane protein</fullName>
    </recommendedName>
</protein>
<proteinExistence type="predicted"/>
<evidence type="ECO:0000313" key="2">
    <source>
        <dbReference type="EMBL" id="KAG7614746.1"/>
    </source>
</evidence>
<dbReference type="Proteomes" id="UP000694240">
    <property type="component" value="Chromosome 4"/>
</dbReference>